<feature type="domain" description="Protein kinase" evidence="15">
    <location>
        <begin position="1452"/>
        <end position="1732"/>
    </location>
</feature>
<evidence type="ECO:0000256" key="4">
    <source>
        <dbReference type="ARBA" id="ARBA00022692"/>
    </source>
</evidence>
<evidence type="ECO:0000256" key="8">
    <source>
        <dbReference type="ARBA" id="ARBA00022840"/>
    </source>
</evidence>
<reference evidence="16 17" key="1">
    <citation type="journal article" date="2018" name="PLoS Genet.">
        <title>Population sequencing reveals clonal diversity and ancestral inbreeding in the grapevine cultivar Chardonnay.</title>
        <authorList>
            <person name="Roach M.J."/>
            <person name="Johnson D.L."/>
            <person name="Bohlmann J."/>
            <person name="van Vuuren H.J."/>
            <person name="Jones S.J."/>
            <person name="Pretorius I.S."/>
            <person name="Schmidt S.A."/>
            <person name="Borneman A.R."/>
        </authorList>
    </citation>
    <scope>NUCLEOTIDE SEQUENCE [LARGE SCALE GENOMIC DNA]</scope>
    <source>
        <strain evidence="17">cv. Chardonnay</strain>
        <tissue evidence="16">Leaf</tissue>
    </source>
</reference>
<dbReference type="InterPro" id="IPR001245">
    <property type="entry name" value="Ser-Thr/Tyr_kinase_cat_dom"/>
</dbReference>
<dbReference type="FunFam" id="2.60.120.430:FF:000013">
    <property type="entry name" value="Putative receptor-like protein kinase"/>
    <property type="match status" value="1"/>
</dbReference>
<dbReference type="GO" id="GO:0020037">
    <property type="term" value="F:heme binding"/>
    <property type="evidence" value="ECO:0007669"/>
    <property type="project" value="InterPro"/>
</dbReference>
<dbReference type="InterPro" id="IPR036396">
    <property type="entry name" value="Cyt_P450_sf"/>
</dbReference>
<dbReference type="Pfam" id="PF07714">
    <property type="entry name" value="PK_Tyr_Ser-Thr"/>
    <property type="match status" value="2"/>
</dbReference>
<keyword evidence="11" id="KW-0325">Glycoprotein</keyword>
<comment type="caution">
    <text evidence="16">The sequence shown here is derived from an EMBL/GenBank/DDBJ whole genome shotgun (WGS) entry which is preliminary data.</text>
</comment>
<evidence type="ECO:0000259" key="15">
    <source>
        <dbReference type="PROSITE" id="PS50011"/>
    </source>
</evidence>
<dbReference type="InterPro" id="IPR008271">
    <property type="entry name" value="Ser/Thr_kinase_AS"/>
</dbReference>
<dbReference type="SUPFAM" id="SSF56112">
    <property type="entry name" value="Protein kinase-like (PK-like)"/>
    <property type="match status" value="2"/>
</dbReference>
<keyword evidence="2" id="KW-0723">Serine/threonine-protein kinase</keyword>
<comment type="subcellular location">
    <subcellularLocation>
        <location evidence="1">Membrane</location>
        <topology evidence="1">Single-pass type I membrane protein</topology>
    </subcellularLocation>
</comment>
<dbReference type="Gene3D" id="2.60.120.430">
    <property type="entry name" value="Galactose-binding lectin"/>
    <property type="match status" value="4"/>
</dbReference>
<dbReference type="CDD" id="cd14066">
    <property type="entry name" value="STKc_IRAK"/>
    <property type="match status" value="1"/>
</dbReference>
<keyword evidence="4 14" id="KW-0812">Transmembrane</keyword>
<dbReference type="PROSITE" id="PS00107">
    <property type="entry name" value="PROTEIN_KINASE_ATP"/>
    <property type="match status" value="2"/>
</dbReference>
<feature type="binding site" evidence="12">
    <location>
        <position position="1480"/>
    </location>
    <ligand>
        <name>ATP</name>
        <dbReference type="ChEBI" id="CHEBI:30616"/>
    </ligand>
</feature>
<evidence type="ECO:0000256" key="7">
    <source>
        <dbReference type="ARBA" id="ARBA00022777"/>
    </source>
</evidence>
<dbReference type="InterPro" id="IPR001128">
    <property type="entry name" value="Cyt_P450"/>
</dbReference>
<dbReference type="Pfam" id="PF12819">
    <property type="entry name" value="Malectin_like"/>
    <property type="match status" value="2"/>
</dbReference>
<dbReference type="InterPro" id="IPR011009">
    <property type="entry name" value="Kinase-like_dom_sf"/>
</dbReference>
<feature type="region of interest" description="Disordered" evidence="13">
    <location>
        <begin position="723"/>
        <end position="743"/>
    </location>
</feature>
<dbReference type="SMART" id="SM00220">
    <property type="entry name" value="S_TKc"/>
    <property type="match status" value="2"/>
</dbReference>
<keyword evidence="9 14" id="KW-1133">Transmembrane helix</keyword>
<keyword evidence="3" id="KW-0808">Transferase</keyword>
<dbReference type="EMBL" id="QGNW01001061">
    <property type="protein sequence ID" value="RVW57237.1"/>
    <property type="molecule type" value="Genomic_DNA"/>
</dbReference>
<sequence length="1769" mass="198007">MVSMEKLHRQDVLFTLLLLIYSSSNLLLASGYTLPNKYFINCGSSSNATVDRRNFVGDVNSSSSYFSVRPSDDLKDGNPETGTSPLYRTARIFRKESSYEFRITENGTYLVRFHFYPFLTPTNLTAALFNVRVTGYSLLSNFRVQNRSNSPVIKEFAIPIEVGNFTIYFTPQKSSLAFVNAVEAFLAPEKFVSNESSHITPAGSDGNYRGLESQALQIILRINVGGLKIPPNNDTLWRSWTPDDDYLLLPGSAKNSEAFNNTPKYNPSEATNYSAPVDVYKTAKELNSSFFNVTWGFRVNKNSTYFVRVHFCDIISQDEDGIVFNFSIYSRPRSESPNKTAFLNGLEIMELITKESGSLPAPSKPKKTVVFVMAGCVVGVAFLLILLGVILKCRKANSVESGEWSMLLYGGRYFSWITGTGRAVETSSVSSLNLGLKIPFSEILHATHRFDKKSMIGKGGFGKVYRGTLRDGKKVAVKRSQPGRGQGLYEFQTEIIVLNKIRHRHLVSLIGYCDEMHEMILVYEFMENGTLRDRLYNWNKDCTISTPRSQLSWEQRLEICIGSAWGLDYLTVIPGSFTVIGTDQTHVSTDVKGSPGYLDPEYFRCMQLTDKSDVYSFGVVLLEVLCARPAIKSSVPSEETNLAEWAMSWQKKGELEKNCGSFSRGPTMRDVLWDLKYALVLQQATTLEEGYADSTTDAFSEMPLLGVQSLPSSSFPLMEKDDVARENDDGSDPTPSDRATMPREGYADSITDASFEYLPLFGVLYLASPSPSFLLIEEEEASIEASLLAPHSSSDDCKIRRFAAPCGTILLINAWAISFQSKKYKTAGSETYKLVPFGVERRACPGAGLAKQVMGLALESMIQSFEENRRARNCHGRGTRAHNAQAGKVALIIHGTFKILHIMNRGIEILQMFIKEMSNQMPRNLHDCLSIYFHPWMLINFASAGKSRQWLLMSMDKLHHHKVILTLLLLIHSSDYALTDMYLINCGSISDTAISNQHFVGDVDSGSSDFLVGESSRVVDDNPAPGTPFLYRTARIFRKQSSYRFQITQNGTYVVRFHFYPFSTPTNLADALFNVSANGFSLLSNFSVQNTSNPPVIKEFAIPIEVGEFMIYFTPQKSFFAFVNAIEAFIAPERFISDGVNHVTPVGLKGTYNGLLSRAFHIIHRINVGGFTITPSNDLLWRSWTPDDDYLFLPNSANNIEFYGELNSTAAAAKLAPDNVYKTAKELNINHSRSSNFFNMTWGFDVNKNSTYFVRVHFCDIISQDVDGIVFNLSIYNQFIDKIYPYNITHPATPFHRDYVVDSDDSGYVNISVGPRSKSLNQTAFLNGLEIMEKIERSGAYPVPSNPNKTLESPPSNPNKTLKPAPSKPKKNFMFAIAGSVVGVAFVLMLIGVFMKCRKASPAETRGWSVLLYGGRSFWKTNDRTANNSSVSSLNLGLKLPFSEILHATNNFNPKVIVGEGGFGKVYRGTLRDGKKVAVKRSQPGQRQGFAEFQAEIKVLSKIRHRHLVSLIGYCDERHEMILVYEFMENGTLRDHLYNWNEDCTISTPRSQLSWEQRLEICIGSACGIDYLHTGSDGGIIHRDVKSTNILLDENYVAKVSDFGLSKSGTSDKSHISTNVKGSFGYLDPEYFRCLHLTDKSDVYSFGVVLLEVLCARPAIKRSAPSGEMNLAEWAMSWQKKGQLENIVDPFLLGKVNPNSLRKFGEMAEKCLKDSGADRPNMCNVLWDLKYALQLQRVTRQREGYGDSIIDASLEFHCLLFSTHLLPAF</sequence>
<dbReference type="Gene3D" id="3.30.200.20">
    <property type="entry name" value="Phosphorylase Kinase, domain 1"/>
    <property type="match status" value="2"/>
</dbReference>
<keyword evidence="8 12" id="KW-0067">ATP-binding</keyword>
<evidence type="ECO:0000313" key="17">
    <source>
        <dbReference type="Proteomes" id="UP000288805"/>
    </source>
</evidence>
<dbReference type="GO" id="GO:0005524">
    <property type="term" value="F:ATP binding"/>
    <property type="evidence" value="ECO:0007669"/>
    <property type="project" value="UniProtKB-UniRule"/>
</dbReference>
<dbReference type="GO" id="GO:0004674">
    <property type="term" value="F:protein serine/threonine kinase activity"/>
    <property type="evidence" value="ECO:0007669"/>
    <property type="project" value="UniProtKB-KW"/>
</dbReference>
<name>A0A438FB74_VITVI</name>
<dbReference type="Gene3D" id="1.10.510.10">
    <property type="entry name" value="Transferase(Phosphotransferase) domain 1"/>
    <property type="match status" value="2"/>
</dbReference>
<feature type="transmembrane region" description="Helical" evidence="14">
    <location>
        <begin position="369"/>
        <end position="391"/>
    </location>
</feature>
<dbReference type="SUPFAM" id="SSF48264">
    <property type="entry name" value="Cytochrome P450"/>
    <property type="match status" value="1"/>
</dbReference>
<dbReference type="PROSITE" id="PS00108">
    <property type="entry name" value="PROTEIN_KINASE_ST"/>
    <property type="match status" value="1"/>
</dbReference>
<dbReference type="InterPro" id="IPR024788">
    <property type="entry name" value="Malectin-like_Carb-bd_dom"/>
</dbReference>
<evidence type="ECO:0000256" key="12">
    <source>
        <dbReference type="PROSITE-ProRule" id="PRU10141"/>
    </source>
</evidence>
<evidence type="ECO:0000256" key="3">
    <source>
        <dbReference type="ARBA" id="ARBA00022679"/>
    </source>
</evidence>
<gene>
    <name evidence="16" type="primary">VvCHDh000083_9</name>
    <name evidence="16" type="ORF">CK203_099677</name>
</gene>
<keyword evidence="6 12" id="KW-0547">Nucleotide-binding</keyword>
<dbReference type="FunFam" id="3.30.200.20:FF:000039">
    <property type="entry name" value="receptor-like protein kinase FERONIA"/>
    <property type="match status" value="2"/>
</dbReference>
<evidence type="ECO:0000256" key="1">
    <source>
        <dbReference type="ARBA" id="ARBA00004479"/>
    </source>
</evidence>
<proteinExistence type="predicted"/>
<dbReference type="PROSITE" id="PS50011">
    <property type="entry name" value="PROTEIN_KINASE_DOM"/>
    <property type="match status" value="2"/>
</dbReference>
<dbReference type="PANTHER" id="PTHR45631">
    <property type="entry name" value="OS07G0107800 PROTEIN-RELATED"/>
    <property type="match status" value="1"/>
</dbReference>
<feature type="transmembrane region" description="Helical" evidence="14">
    <location>
        <begin position="1373"/>
        <end position="1395"/>
    </location>
</feature>
<keyword evidence="16" id="KW-0675">Receptor</keyword>
<evidence type="ECO:0000256" key="6">
    <source>
        <dbReference type="ARBA" id="ARBA00022741"/>
    </source>
</evidence>
<protein>
    <submittedName>
        <fullName evidence="16">Putative receptor-like protein kinase</fullName>
    </submittedName>
</protein>
<evidence type="ECO:0000256" key="10">
    <source>
        <dbReference type="ARBA" id="ARBA00023136"/>
    </source>
</evidence>
<dbReference type="Gene3D" id="1.10.630.10">
    <property type="entry name" value="Cytochrome P450"/>
    <property type="match status" value="1"/>
</dbReference>
<evidence type="ECO:0000256" key="14">
    <source>
        <dbReference type="SAM" id="Phobius"/>
    </source>
</evidence>
<feature type="compositionally biased region" description="Polar residues" evidence="13">
    <location>
        <begin position="1346"/>
        <end position="1360"/>
    </location>
</feature>
<feature type="region of interest" description="Disordered" evidence="13">
    <location>
        <begin position="1340"/>
        <end position="1366"/>
    </location>
</feature>
<dbReference type="Proteomes" id="UP000288805">
    <property type="component" value="Unassembled WGS sequence"/>
</dbReference>
<keyword evidence="5" id="KW-0732">Signal</keyword>
<dbReference type="InterPro" id="IPR017441">
    <property type="entry name" value="Protein_kinase_ATP_BS"/>
</dbReference>
<dbReference type="GO" id="GO:0005506">
    <property type="term" value="F:iron ion binding"/>
    <property type="evidence" value="ECO:0007669"/>
    <property type="project" value="InterPro"/>
</dbReference>
<keyword evidence="7 16" id="KW-0418">Kinase</keyword>
<evidence type="ECO:0000313" key="16">
    <source>
        <dbReference type="EMBL" id="RVW57237.1"/>
    </source>
</evidence>
<dbReference type="InterPro" id="IPR000719">
    <property type="entry name" value="Prot_kinase_dom"/>
</dbReference>
<dbReference type="GO" id="GO:0004497">
    <property type="term" value="F:monooxygenase activity"/>
    <property type="evidence" value="ECO:0007669"/>
    <property type="project" value="InterPro"/>
</dbReference>
<evidence type="ECO:0000256" key="5">
    <source>
        <dbReference type="ARBA" id="ARBA00022729"/>
    </source>
</evidence>
<organism evidence="16 17">
    <name type="scientific">Vitis vinifera</name>
    <name type="common">Grape</name>
    <dbReference type="NCBI Taxonomy" id="29760"/>
    <lineage>
        <taxon>Eukaryota</taxon>
        <taxon>Viridiplantae</taxon>
        <taxon>Streptophyta</taxon>
        <taxon>Embryophyta</taxon>
        <taxon>Tracheophyta</taxon>
        <taxon>Spermatophyta</taxon>
        <taxon>Magnoliopsida</taxon>
        <taxon>eudicotyledons</taxon>
        <taxon>Gunneridae</taxon>
        <taxon>Pentapetalae</taxon>
        <taxon>rosids</taxon>
        <taxon>Vitales</taxon>
        <taxon>Vitaceae</taxon>
        <taxon>Viteae</taxon>
        <taxon>Vitis</taxon>
    </lineage>
</organism>
<evidence type="ECO:0000256" key="2">
    <source>
        <dbReference type="ARBA" id="ARBA00022527"/>
    </source>
</evidence>
<feature type="binding site" evidence="12">
    <location>
        <position position="478"/>
    </location>
    <ligand>
        <name>ATP</name>
        <dbReference type="ChEBI" id="CHEBI:30616"/>
    </ligand>
</feature>
<keyword evidence="10 14" id="KW-0472">Membrane</keyword>
<evidence type="ECO:0000256" key="9">
    <source>
        <dbReference type="ARBA" id="ARBA00022989"/>
    </source>
</evidence>
<dbReference type="GO" id="GO:0016020">
    <property type="term" value="C:membrane"/>
    <property type="evidence" value="ECO:0007669"/>
    <property type="project" value="UniProtKB-SubCell"/>
</dbReference>
<accession>A0A438FB74</accession>
<dbReference type="Pfam" id="PF00067">
    <property type="entry name" value="p450"/>
    <property type="match status" value="1"/>
</dbReference>
<dbReference type="GO" id="GO:0016705">
    <property type="term" value="F:oxidoreductase activity, acting on paired donors, with incorporation or reduction of molecular oxygen"/>
    <property type="evidence" value="ECO:0007669"/>
    <property type="project" value="InterPro"/>
</dbReference>
<dbReference type="FunFam" id="2.60.120.430:FF:000005">
    <property type="entry name" value="Putative receptor-like protein kinase"/>
    <property type="match status" value="2"/>
</dbReference>
<dbReference type="FunFam" id="1.10.510.10:FF:000252">
    <property type="entry name" value="Receptor-like protein kinase FERONIA"/>
    <property type="match status" value="1"/>
</dbReference>
<evidence type="ECO:0000256" key="13">
    <source>
        <dbReference type="SAM" id="MobiDB-lite"/>
    </source>
</evidence>
<evidence type="ECO:0000256" key="11">
    <source>
        <dbReference type="ARBA" id="ARBA00023180"/>
    </source>
</evidence>
<feature type="domain" description="Protein kinase" evidence="15">
    <location>
        <begin position="450"/>
        <end position="705"/>
    </location>
</feature>